<gene>
    <name evidence="2" type="ORF">ACFSTG_14805</name>
</gene>
<evidence type="ECO:0008006" key="4">
    <source>
        <dbReference type="Google" id="ProtNLM"/>
    </source>
</evidence>
<evidence type="ECO:0000313" key="3">
    <source>
        <dbReference type="Proteomes" id="UP001597468"/>
    </source>
</evidence>
<feature type="signal peptide" evidence="1">
    <location>
        <begin position="1"/>
        <end position="21"/>
    </location>
</feature>
<feature type="chain" id="PRO_5045222431" description="DUF3244 domain-containing protein" evidence="1">
    <location>
        <begin position="22"/>
        <end position="117"/>
    </location>
</feature>
<keyword evidence="3" id="KW-1185">Reference proteome</keyword>
<name>A0ABW5IZP6_9FLAO</name>
<keyword evidence="1" id="KW-0732">Signal</keyword>
<protein>
    <recommendedName>
        <fullName evidence="4">DUF3244 domain-containing protein</fullName>
    </recommendedName>
</protein>
<comment type="caution">
    <text evidence="2">The sequence shown here is derived from an EMBL/GenBank/DDBJ whole genome shotgun (WGS) entry which is preliminary data.</text>
</comment>
<evidence type="ECO:0000313" key="2">
    <source>
        <dbReference type="EMBL" id="MFD2519176.1"/>
    </source>
</evidence>
<sequence>MKTFKMLLLLGAFSFSTLSFANPSDTFSDLSSISSEIEKILQESHYNLDKDLTVTIFFSISENNKIQCLSVASGNEDVNYFVQKELENRFIMGKDLKEGVIYEVTVDYSEAMLIEHF</sequence>
<reference evidence="3" key="1">
    <citation type="journal article" date="2019" name="Int. J. Syst. Evol. Microbiol.">
        <title>The Global Catalogue of Microorganisms (GCM) 10K type strain sequencing project: providing services to taxonomists for standard genome sequencing and annotation.</title>
        <authorList>
            <consortium name="The Broad Institute Genomics Platform"/>
            <consortium name="The Broad Institute Genome Sequencing Center for Infectious Disease"/>
            <person name="Wu L."/>
            <person name="Ma J."/>
        </authorList>
    </citation>
    <scope>NUCLEOTIDE SEQUENCE [LARGE SCALE GENOMIC DNA]</scope>
    <source>
        <strain evidence="3">KCTC 42585</strain>
    </source>
</reference>
<dbReference type="RefSeq" id="WP_380754960.1">
    <property type="nucleotide sequence ID" value="NZ_JBHULT010000013.1"/>
</dbReference>
<dbReference type="Proteomes" id="UP001597468">
    <property type="component" value="Unassembled WGS sequence"/>
</dbReference>
<dbReference type="EMBL" id="JBHULT010000013">
    <property type="protein sequence ID" value="MFD2519176.1"/>
    <property type="molecule type" value="Genomic_DNA"/>
</dbReference>
<accession>A0ABW5IZP6</accession>
<organism evidence="2 3">
    <name type="scientific">Salinimicrobium flavum</name>
    <dbReference type="NCBI Taxonomy" id="1737065"/>
    <lineage>
        <taxon>Bacteria</taxon>
        <taxon>Pseudomonadati</taxon>
        <taxon>Bacteroidota</taxon>
        <taxon>Flavobacteriia</taxon>
        <taxon>Flavobacteriales</taxon>
        <taxon>Flavobacteriaceae</taxon>
        <taxon>Salinimicrobium</taxon>
    </lineage>
</organism>
<evidence type="ECO:0000256" key="1">
    <source>
        <dbReference type="SAM" id="SignalP"/>
    </source>
</evidence>
<proteinExistence type="predicted"/>